<dbReference type="Ensembl" id="ENSDLAT00005007331.2">
    <property type="protein sequence ID" value="ENSDLAP00005006763.2"/>
    <property type="gene ID" value="ENSDLAG00005003497.2"/>
</dbReference>
<reference evidence="2" key="1">
    <citation type="submission" date="2025-08" db="UniProtKB">
        <authorList>
            <consortium name="Ensembl"/>
        </authorList>
    </citation>
    <scope>IDENTIFICATION</scope>
</reference>
<proteinExistence type="predicted"/>
<name>A0A8C4DP09_DICLA</name>
<dbReference type="PANTHER" id="PTHR17609:SF3">
    <property type="entry name" value="SAP DOMAIN-CONTAINING PROTEIN"/>
    <property type="match status" value="1"/>
</dbReference>
<dbReference type="InterPro" id="IPR039598">
    <property type="entry name" value="HMGXB3"/>
</dbReference>
<keyword evidence="1" id="KW-0812">Transmembrane</keyword>
<dbReference type="GeneTree" id="ENSGT01120000271959"/>
<protein>
    <submittedName>
        <fullName evidence="2">Uncharacterized protein</fullName>
    </submittedName>
</protein>
<dbReference type="AlphaFoldDB" id="A0A8C4DP09"/>
<keyword evidence="3" id="KW-1185">Reference proteome</keyword>
<evidence type="ECO:0000256" key="1">
    <source>
        <dbReference type="SAM" id="Phobius"/>
    </source>
</evidence>
<evidence type="ECO:0000313" key="2">
    <source>
        <dbReference type="Ensembl" id="ENSDLAP00005006763.2"/>
    </source>
</evidence>
<dbReference type="Proteomes" id="UP000694389">
    <property type="component" value="Unassembled WGS sequence"/>
</dbReference>
<keyword evidence="1" id="KW-1133">Transmembrane helix</keyword>
<evidence type="ECO:0000313" key="3">
    <source>
        <dbReference type="Proteomes" id="UP000694389"/>
    </source>
</evidence>
<sequence>MRPIPKTHRINLVPELQGSLNSQVAEQLFSCTHKNNYFLNNMAPSTPVFLMRNRIHHRNNKTNAQHLEKHLQRGRESHRLQDITLDKFGCLTRADFWGLGLNKEMESTIGNACFEVIEKIADLYIVPTWRKQDCVIHLQAYLNLSQSLNPGNWTEKTGLQIQDFPRQPYGIDCGIFMLMVVDIICYILICVIHCALKKSALN</sequence>
<keyword evidence="1" id="KW-0472">Membrane</keyword>
<accession>A0A8C4DP09</accession>
<dbReference type="PANTHER" id="PTHR17609">
    <property type="entry name" value="HMG DOMAIN-CONTAINING PROTEIN 3"/>
    <property type="match status" value="1"/>
</dbReference>
<feature type="transmembrane region" description="Helical" evidence="1">
    <location>
        <begin position="175"/>
        <end position="196"/>
    </location>
</feature>
<organism evidence="2 3">
    <name type="scientific">Dicentrarchus labrax</name>
    <name type="common">European seabass</name>
    <name type="synonym">Morone labrax</name>
    <dbReference type="NCBI Taxonomy" id="13489"/>
    <lineage>
        <taxon>Eukaryota</taxon>
        <taxon>Metazoa</taxon>
        <taxon>Chordata</taxon>
        <taxon>Craniata</taxon>
        <taxon>Vertebrata</taxon>
        <taxon>Euteleostomi</taxon>
        <taxon>Actinopterygii</taxon>
        <taxon>Neopterygii</taxon>
        <taxon>Teleostei</taxon>
        <taxon>Neoteleostei</taxon>
        <taxon>Acanthomorphata</taxon>
        <taxon>Eupercaria</taxon>
        <taxon>Moronidae</taxon>
        <taxon>Dicentrarchus</taxon>
    </lineage>
</organism>
<reference evidence="2" key="2">
    <citation type="submission" date="2025-09" db="UniProtKB">
        <authorList>
            <consortium name="Ensembl"/>
        </authorList>
    </citation>
    <scope>IDENTIFICATION</scope>
</reference>